<evidence type="ECO:0000313" key="3">
    <source>
        <dbReference type="Proteomes" id="UP000177652"/>
    </source>
</evidence>
<name>A0A1F6DXH5_9BACT</name>
<gene>
    <name evidence="2" type="ORF">A3D71_02265</name>
</gene>
<accession>A0A1F6DXH5</accession>
<protein>
    <submittedName>
        <fullName evidence="2">Uncharacterized protein</fullName>
    </submittedName>
</protein>
<sequence length="141" mass="15864">MISWLEVASWILNVGLLGWAVVERVLSERDKGYIKSSIRVWQQQALGIKNALQKLASAAGGELFTFSKEFTSVKDVGIAIGALHEVANTMAQSLYETRFFSDDELKANLKRDEEKAEADKSKQPRRRKPNTKTQPKKPAEE</sequence>
<dbReference type="EMBL" id="MFLK01000019">
    <property type="protein sequence ID" value="OGG66123.1"/>
    <property type="molecule type" value="Genomic_DNA"/>
</dbReference>
<feature type="compositionally biased region" description="Basic and acidic residues" evidence="1">
    <location>
        <begin position="110"/>
        <end position="122"/>
    </location>
</feature>
<dbReference type="Proteomes" id="UP000177652">
    <property type="component" value="Unassembled WGS sequence"/>
</dbReference>
<feature type="region of interest" description="Disordered" evidence="1">
    <location>
        <begin position="110"/>
        <end position="141"/>
    </location>
</feature>
<comment type="caution">
    <text evidence="2">The sequence shown here is derived from an EMBL/GenBank/DDBJ whole genome shotgun (WGS) entry which is preliminary data.</text>
</comment>
<reference evidence="2 3" key="1">
    <citation type="journal article" date="2016" name="Nat. Commun.">
        <title>Thousands of microbial genomes shed light on interconnected biogeochemical processes in an aquifer system.</title>
        <authorList>
            <person name="Anantharaman K."/>
            <person name="Brown C.T."/>
            <person name="Hug L.A."/>
            <person name="Sharon I."/>
            <person name="Castelle C.J."/>
            <person name="Probst A.J."/>
            <person name="Thomas B.C."/>
            <person name="Singh A."/>
            <person name="Wilkins M.J."/>
            <person name="Karaoz U."/>
            <person name="Brodie E.L."/>
            <person name="Williams K.H."/>
            <person name="Hubbard S.S."/>
            <person name="Banfield J.F."/>
        </authorList>
    </citation>
    <scope>NUCLEOTIDE SEQUENCE [LARGE SCALE GENOMIC DNA]</scope>
</reference>
<dbReference type="STRING" id="1798497.A3D71_02265"/>
<proteinExistence type="predicted"/>
<organism evidence="2 3">
    <name type="scientific">Candidatus Kaiserbacteria bacterium RIFCSPHIGHO2_02_FULL_55_20</name>
    <dbReference type="NCBI Taxonomy" id="1798497"/>
    <lineage>
        <taxon>Bacteria</taxon>
        <taxon>Candidatus Kaiseribacteriota</taxon>
    </lineage>
</organism>
<evidence type="ECO:0000313" key="2">
    <source>
        <dbReference type="EMBL" id="OGG66123.1"/>
    </source>
</evidence>
<dbReference type="AlphaFoldDB" id="A0A1F6DXH5"/>
<evidence type="ECO:0000256" key="1">
    <source>
        <dbReference type="SAM" id="MobiDB-lite"/>
    </source>
</evidence>